<dbReference type="Pfam" id="PF20150">
    <property type="entry name" value="2EXR"/>
    <property type="match status" value="1"/>
</dbReference>
<comment type="caution">
    <text evidence="3">The sequence shown here is derived from an EMBL/GenBank/DDBJ whole genome shotgun (WGS) entry which is preliminary data.</text>
</comment>
<protein>
    <recommendedName>
        <fullName evidence="2">2EXR domain-containing protein</fullName>
    </recommendedName>
</protein>
<feature type="region of interest" description="Disordered" evidence="1">
    <location>
        <begin position="310"/>
        <end position="352"/>
    </location>
</feature>
<keyword evidence="4" id="KW-1185">Reference proteome</keyword>
<accession>A0A7D8YZN3</accession>
<dbReference type="InterPro" id="IPR045518">
    <property type="entry name" value="2EXR"/>
</dbReference>
<dbReference type="OrthoDB" id="3561261at2759"/>
<evidence type="ECO:0000259" key="2">
    <source>
        <dbReference type="Pfam" id="PF20150"/>
    </source>
</evidence>
<organism evidence="3 4">
    <name type="scientific">Lachnellula cervina</name>
    <dbReference type="NCBI Taxonomy" id="1316786"/>
    <lineage>
        <taxon>Eukaryota</taxon>
        <taxon>Fungi</taxon>
        <taxon>Dikarya</taxon>
        <taxon>Ascomycota</taxon>
        <taxon>Pezizomycotina</taxon>
        <taxon>Leotiomycetes</taxon>
        <taxon>Helotiales</taxon>
        <taxon>Lachnaceae</taxon>
        <taxon>Lachnellula</taxon>
    </lineage>
</organism>
<reference evidence="3 4" key="1">
    <citation type="submission" date="2018-05" db="EMBL/GenBank/DDBJ databases">
        <title>Whole genome sequencing for identification of molecular markers to develop diagnostic detection tools for the regulated plant pathogen Lachnellula willkommii.</title>
        <authorList>
            <person name="Giroux E."/>
            <person name="Bilodeau G."/>
        </authorList>
    </citation>
    <scope>NUCLEOTIDE SEQUENCE [LARGE SCALE GENOMIC DNA]</scope>
    <source>
        <strain evidence="3 4">CBS 625.97</strain>
    </source>
</reference>
<sequence>MNSQITQMTADKTYERRKTTDIRAFCVSRGLLSKAGRKINYQHRLEAYSKKKLDSIKPCLYFKELPAEIRIKIWEYSLPGPRALCPGYPLEPEREKYTRRRSLAYGCYEDPPPEVHIAYDQTSLFFPKDQQPPKPAALDVCRESRYIALQRYRLVFGTTNIYADLDTDILYFGPAYTGSLGNAGKLWGWVEPALDNYLRVPAPVVVADLLSVKRVGYRYTGGWAGYDLPQGGGRQLRGEFIPWKGLKEILLSHEPEDIPSYKEPGYVDFAYLEGWEAKECPPIPVQTCDRDDFPLASAFDSLLQLSDDKTKVSSSDDISSEAETYNDPSEDDNSPRRLAERTMSSFKTEPVQKSWRGRELPAVNLIIARRVPNIPAFIPKKTMVV</sequence>
<dbReference type="EMBL" id="QGMG01000684">
    <property type="protein sequence ID" value="TVY52045.1"/>
    <property type="molecule type" value="Genomic_DNA"/>
</dbReference>
<name>A0A7D8YZN3_9HELO</name>
<evidence type="ECO:0000313" key="4">
    <source>
        <dbReference type="Proteomes" id="UP000481288"/>
    </source>
</evidence>
<dbReference type="Proteomes" id="UP000481288">
    <property type="component" value="Unassembled WGS sequence"/>
</dbReference>
<proteinExistence type="predicted"/>
<dbReference type="PANTHER" id="PTHR35910:SF6">
    <property type="entry name" value="2EXR DOMAIN-CONTAINING PROTEIN"/>
    <property type="match status" value="1"/>
</dbReference>
<dbReference type="AlphaFoldDB" id="A0A7D8YZN3"/>
<dbReference type="PANTHER" id="PTHR35910">
    <property type="entry name" value="2EXR DOMAIN-CONTAINING PROTEIN"/>
    <property type="match status" value="1"/>
</dbReference>
<feature type="domain" description="2EXR" evidence="2">
    <location>
        <begin position="61"/>
        <end position="170"/>
    </location>
</feature>
<evidence type="ECO:0000313" key="3">
    <source>
        <dbReference type="EMBL" id="TVY52045.1"/>
    </source>
</evidence>
<evidence type="ECO:0000256" key="1">
    <source>
        <dbReference type="SAM" id="MobiDB-lite"/>
    </source>
</evidence>
<gene>
    <name evidence="3" type="ORF">LCER1_G008624</name>
</gene>